<feature type="transmembrane region" description="Helical" evidence="1">
    <location>
        <begin position="118"/>
        <end position="140"/>
    </location>
</feature>
<evidence type="ECO:0000313" key="2">
    <source>
        <dbReference type="EMBL" id="KEQ29138.1"/>
    </source>
</evidence>
<keyword evidence="1" id="KW-1133">Transmembrane helix</keyword>
<feature type="transmembrane region" description="Helical" evidence="1">
    <location>
        <begin position="59"/>
        <end position="78"/>
    </location>
</feature>
<protein>
    <submittedName>
        <fullName evidence="2">Uncharacterized protein</fullName>
    </submittedName>
</protein>
<feature type="transmembrane region" description="Helical" evidence="1">
    <location>
        <begin position="29"/>
        <end position="47"/>
    </location>
</feature>
<keyword evidence="1" id="KW-0472">Membrane</keyword>
<reference evidence="2 3" key="1">
    <citation type="journal article" date="1992" name="Int. J. Syst. Bacteriol.">
        <title>Sphingobacterium antarcticus sp. nov. a Psychrotrophic Bacterium from the Soils of Schirmacher Oasis, Antarctica.</title>
        <authorList>
            <person name="Shivaji S."/>
            <person name="Ray M.K."/>
            <person name="Rao N.S."/>
            <person name="Saiserr L."/>
            <person name="Jagannadham M.V."/>
            <person name="Kumar G.S."/>
            <person name="Reddy G."/>
            <person name="Bhargava P.M."/>
        </authorList>
    </citation>
    <scope>NUCLEOTIDE SEQUENCE [LARGE SCALE GENOMIC DNA]</scope>
    <source>
        <strain evidence="2 3">4BY</strain>
    </source>
</reference>
<comment type="caution">
    <text evidence="2">The sequence shown here is derived from an EMBL/GenBank/DDBJ whole genome shotgun (WGS) entry which is preliminary data.</text>
</comment>
<dbReference type="Proteomes" id="UP000028007">
    <property type="component" value="Unassembled WGS sequence"/>
</dbReference>
<dbReference type="EMBL" id="JNFF01000083">
    <property type="protein sequence ID" value="KEQ29138.1"/>
    <property type="molecule type" value="Genomic_DNA"/>
</dbReference>
<accession>A0A081PEL5</accession>
<proteinExistence type="predicted"/>
<dbReference type="eggNOG" id="ENOG50341D7">
    <property type="taxonomic scope" value="Bacteria"/>
</dbReference>
<sequence>MIMETTDILDDLQKKSAYWSNSNKTTFQMLKGLTIPFLLLMIVKISFMPNKISSDGAALSNVATSAAYMAVIVIYCLVTVRVLKRQLQIFTLDNNGNLKEKLTNTIIDFKKFYVTFNLTYLFLYPIFYYAVIKLMIINGATSLDNTLLICGLLTIASLALGHLYYKIQYLSKIKLLEAHLKQLEEDGYNFPNTL</sequence>
<gene>
    <name evidence="2" type="ORF">N180_09850</name>
</gene>
<keyword evidence="3" id="KW-1185">Reference proteome</keyword>
<feature type="transmembrane region" description="Helical" evidence="1">
    <location>
        <begin position="146"/>
        <end position="165"/>
    </location>
</feature>
<evidence type="ECO:0000313" key="3">
    <source>
        <dbReference type="Proteomes" id="UP000028007"/>
    </source>
</evidence>
<keyword evidence="1" id="KW-0812">Transmembrane</keyword>
<name>A0A081PEL5_9SPHI</name>
<evidence type="ECO:0000256" key="1">
    <source>
        <dbReference type="SAM" id="Phobius"/>
    </source>
</evidence>
<organism evidence="2 3">
    <name type="scientific">Pedobacter antarcticus 4BY</name>
    <dbReference type="NCBI Taxonomy" id="1358423"/>
    <lineage>
        <taxon>Bacteria</taxon>
        <taxon>Pseudomonadati</taxon>
        <taxon>Bacteroidota</taxon>
        <taxon>Sphingobacteriia</taxon>
        <taxon>Sphingobacteriales</taxon>
        <taxon>Sphingobacteriaceae</taxon>
        <taxon>Pedobacter</taxon>
    </lineage>
</organism>
<dbReference type="AlphaFoldDB" id="A0A081PEL5"/>